<sequence length="197" mass="20755">MNIKLTVFVLSFFIFSPVLAHEANSLPYGPFLGGITHPVLGFDHLLAMVSVGMISAQIGGKAIWTVPSTFVLVMFFGGLVGLNMGGLSGYEIGIALSVLLLGGSLAADKTLNSIFAMIAVGIFAIFHGYAHGEEIPSIAQPTPYIAGFMTGTILLHITGLILADISTHYKSGKIILRLAGAAIALAGFYFLITAFYE</sequence>
<evidence type="ECO:0008006" key="3">
    <source>
        <dbReference type="Google" id="ProtNLM"/>
    </source>
</evidence>
<proteinExistence type="predicted"/>
<feature type="transmembrane region" description="Helical" evidence="1">
    <location>
        <begin position="30"/>
        <end position="51"/>
    </location>
</feature>
<dbReference type="PIRSF" id="PIRSF016919">
    <property type="entry name" value="HupE_UreJ"/>
    <property type="match status" value="1"/>
</dbReference>
<accession>A0A381RQ65</accession>
<feature type="transmembrane region" description="Helical" evidence="1">
    <location>
        <begin position="114"/>
        <end position="132"/>
    </location>
</feature>
<reference evidence="2" key="1">
    <citation type="submission" date="2018-05" db="EMBL/GenBank/DDBJ databases">
        <authorList>
            <person name="Lanie J.A."/>
            <person name="Ng W.-L."/>
            <person name="Kazmierczak K.M."/>
            <person name="Andrzejewski T.M."/>
            <person name="Davidsen T.M."/>
            <person name="Wayne K.J."/>
            <person name="Tettelin H."/>
            <person name="Glass J.I."/>
            <person name="Rusch D."/>
            <person name="Podicherti R."/>
            <person name="Tsui H.-C.T."/>
            <person name="Winkler M.E."/>
        </authorList>
    </citation>
    <scope>NUCLEOTIDE SEQUENCE</scope>
</reference>
<feature type="transmembrane region" description="Helical" evidence="1">
    <location>
        <begin position="63"/>
        <end position="82"/>
    </location>
</feature>
<dbReference type="Pfam" id="PF04955">
    <property type="entry name" value="HupE_UreJ"/>
    <property type="match status" value="1"/>
</dbReference>
<keyword evidence="1" id="KW-1133">Transmembrane helix</keyword>
<gene>
    <name evidence="2" type="ORF">METZ01_LOCUS45972</name>
</gene>
<dbReference type="AlphaFoldDB" id="A0A381RQ65"/>
<keyword evidence="1" id="KW-0812">Transmembrane</keyword>
<organism evidence="2">
    <name type="scientific">marine metagenome</name>
    <dbReference type="NCBI Taxonomy" id="408172"/>
    <lineage>
        <taxon>unclassified sequences</taxon>
        <taxon>metagenomes</taxon>
        <taxon>ecological metagenomes</taxon>
    </lineage>
</organism>
<keyword evidence="1" id="KW-0472">Membrane</keyword>
<feature type="transmembrane region" description="Helical" evidence="1">
    <location>
        <begin position="88"/>
        <end position="107"/>
    </location>
</feature>
<protein>
    <recommendedName>
        <fullName evidence="3">Urease accessory protein UreJ</fullName>
    </recommendedName>
</protein>
<evidence type="ECO:0000256" key="1">
    <source>
        <dbReference type="SAM" id="Phobius"/>
    </source>
</evidence>
<dbReference type="EMBL" id="UINC01002119">
    <property type="protein sequence ID" value="SUZ93118.1"/>
    <property type="molecule type" value="Genomic_DNA"/>
</dbReference>
<dbReference type="InterPro" id="IPR007038">
    <property type="entry name" value="HupE_UreJ"/>
</dbReference>
<feature type="transmembrane region" description="Helical" evidence="1">
    <location>
        <begin position="144"/>
        <end position="163"/>
    </location>
</feature>
<name>A0A381RQ65_9ZZZZ</name>
<feature type="transmembrane region" description="Helical" evidence="1">
    <location>
        <begin position="175"/>
        <end position="196"/>
    </location>
</feature>
<evidence type="ECO:0000313" key="2">
    <source>
        <dbReference type="EMBL" id="SUZ93118.1"/>
    </source>
</evidence>